<keyword evidence="1" id="KW-0732">Signal</keyword>
<keyword evidence="3" id="KW-1185">Reference proteome</keyword>
<feature type="signal peptide" evidence="1">
    <location>
        <begin position="1"/>
        <end position="23"/>
    </location>
</feature>
<accession>A0A1I5DHC4</accession>
<name>A0A1I5DHC4_9FLAO</name>
<dbReference type="Proteomes" id="UP000198705">
    <property type="component" value="Unassembled WGS sequence"/>
</dbReference>
<dbReference type="PROSITE" id="PS51257">
    <property type="entry name" value="PROKAR_LIPOPROTEIN"/>
    <property type="match status" value="1"/>
</dbReference>
<gene>
    <name evidence="2" type="ORF">SAMN04487989_10827</name>
</gene>
<dbReference type="Pfam" id="PF12771">
    <property type="entry name" value="SusD-like_2"/>
    <property type="match status" value="1"/>
</dbReference>
<evidence type="ECO:0000313" key="3">
    <source>
        <dbReference type="Proteomes" id="UP000198705"/>
    </source>
</evidence>
<dbReference type="AlphaFoldDB" id="A0A1I5DHC4"/>
<organism evidence="2 3">
    <name type="scientific">Bizionia echini</name>
    <dbReference type="NCBI Taxonomy" id="649333"/>
    <lineage>
        <taxon>Bacteria</taxon>
        <taxon>Pseudomonadati</taxon>
        <taxon>Bacteroidota</taxon>
        <taxon>Flavobacteriia</taxon>
        <taxon>Flavobacteriales</taxon>
        <taxon>Flavobacteriaceae</taxon>
        <taxon>Bizionia</taxon>
    </lineage>
</organism>
<dbReference type="InterPro" id="IPR041662">
    <property type="entry name" value="SusD-like_2"/>
</dbReference>
<evidence type="ECO:0000256" key="1">
    <source>
        <dbReference type="SAM" id="SignalP"/>
    </source>
</evidence>
<dbReference type="STRING" id="649333.SAMN04487989_10827"/>
<proteinExistence type="predicted"/>
<dbReference type="InterPro" id="IPR011990">
    <property type="entry name" value="TPR-like_helical_dom_sf"/>
</dbReference>
<evidence type="ECO:0000313" key="2">
    <source>
        <dbReference type="EMBL" id="SFN98537.1"/>
    </source>
</evidence>
<feature type="chain" id="PRO_5011768088" evidence="1">
    <location>
        <begin position="24"/>
        <end position="494"/>
    </location>
</feature>
<protein>
    <submittedName>
        <fullName evidence="2">Starch-binding associating with outer membrane</fullName>
    </submittedName>
</protein>
<dbReference type="Gene3D" id="1.25.40.390">
    <property type="match status" value="1"/>
</dbReference>
<dbReference type="OrthoDB" id="725917at2"/>
<dbReference type="SUPFAM" id="SSF48452">
    <property type="entry name" value="TPR-like"/>
    <property type="match status" value="1"/>
</dbReference>
<reference evidence="3" key="1">
    <citation type="submission" date="2016-10" db="EMBL/GenBank/DDBJ databases">
        <authorList>
            <person name="Varghese N."/>
            <person name="Submissions S."/>
        </authorList>
    </citation>
    <scope>NUCLEOTIDE SEQUENCE [LARGE SCALE GENOMIC DNA]</scope>
    <source>
        <strain evidence="3">DSM 23925</strain>
    </source>
</reference>
<dbReference type="RefSeq" id="WP_092209838.1">
    <property type="nucleotide sequence ID" value="NZ_FOVN01000008.1"/>
</dbReference>
<dbReference type="EMBL" id="FOVN01000008">
    <property type="protein sequence ID" value="SFN98537.1"/>
    <property type="molecule type" value="Genomic_DNA"/>
</dbReference>
<sequence length="494" mass="54087">MRTKYKFLLLVILAITVSCSDYLDVNENPNSPSADDVTPDLILAGAMSNTYRTQAITMNRLGNVMMNNWGANVNSFTGGFSEEFTLAIDNNFYNTIFTGLYRGTYNFQAIIDYPSADYDNHKAISKIMKSFYLQYVVDLYSDVPYFEAHQGIKNLTPVYDNDRAIYEELYNQVDEAIELINNAGLNTIPVGSEDVIFNGSMSSWIAFGNSLKLRLLLRQRTDATMNGDAESAAFIASKLPELQTAAFLNNDATINPGYSSESTAQQNPFYGANGYSNNETTPTTNYNFIRASKYAVDFLINSADDRVNFLYDEADDGSGVIVGHEQGADSDNSPAGLSPLGPGLIIDSAQDGYVMTAAESLLMQAEAQLFGLIPGDAQASFEAAIDASFQLLGADRSGYTPSLPGLGWVGTDNDKFEAIMRQKWIATNGINAIESYIEFTRTGFPDDIPLALTAQSSTRPMRLMYPSDEYISNSANVPSQVSADVFATGPFWAQ</sequence>